<feature type="compositionally biased region" description="Basic and acidic residues" evidence="2">
    <location>
        <begin position="16"/>
        <end position="33"/>
    </location>
</feature>
<dbReference type="Pfam" id="PF05532">
    <property type="entry name" value="CsbD"/>
    <property type="match status" value="1"/>
</dbReference>
<comment type="caution">
    <text evidence="4">The sequence shown here is derived from an EMBL/GenBank/DDBJ whole genome shotgun (WGS) entry which is preliminary data.</text>
</comment>
<name>A0ABV4ULD8_9MICC</name>
<dbReference type="RefSeq" id="WP_373971619.1">
    <property type="nucleotide sequence ID" value="NZ_JBHDLJ010000004.1"/>
</dbReference>
<dbReference type="Gene3D" id="1.10.1470.10">
    <property type="entry name" value="YjbJ"/>
    <property type="match status" value="1"/>
</dbReference>
<dbReference type="InterPro" id="IPR008462">
    <property type="entry name" value="CsbD"/>
</dbReference>
<keyword evidence="5" id="KW-1185">Reference proteome</keyword>
<organism evidence="4 5">
    <name type="scientific">Arthrobacter halodurans</name>
    <dbReference type="NCBI Taxonomy" id="516699"/>
    <lineage>
        <taxon>Bacteria</taxon>
        <taxon>Bacillati</taxon>
        <taxon>Actinomycetota</taxon>
        <taxon>Actinomycetes</taxon>
        <taxon>Micrococcales</taxon>
        <taxon>Micrococcaceae</taxon>
        <taxon>Arthrobacter</taxon>
    </lineage>
</organism>
<evidence type="ECO:0000313" key="5">
    <source>
        <dbReference type="Proteomes" id="UP001575652"/>
    </source>
</evidence>
<accession>A0ABV4ULD8</accession>
<dbReference type="SUPFAM" id="SSF69047">
    <property type="entry name" value="Hypothetical protein YjbJ"/>
    <property type="match status" value="1"/>
</dbReference>
<evidence type="ECO:0000256" key="2">
    <source>
        <dbReference type="SAM" id="MobiDB-lite"/>
    </source>
</evidence>
<feature type="compositionally biased region" description="Basic and acidic residues" evidence="2">
    <location>
        <begin position="46"/>
        <end position="61"/>
    </location>
</feature>
<feature type="region of interest" description="Disordered" evidence="2">
    <location>
        <begin position="1"/>
        <end position="61"/>
    </location>
</feature>
<evidence type="ECO:0000256" key="1">
    <source>
        <dbReference type="ARBA" id="ARBA00009129"/>
    </source>
</evidence>
<dbReference type="EMBL" id="JBHDLJ010000004">
    <property type="protein sequence ID" value="MFB0834454.1"/>
    <property type="molecule type" value="Genomic_DNA"/>
</dbReference>
<sequence length="61" mass="6276">MGIGDKIGNKAQESIGKAKEGIGEATGNERLEAEGVQDQAAARAKQAGEHVKDAAKDITGR</sequence>
<protein>
    <submittedName>
        <fullName evidence="4">CsbD family protein</fullName>
    </submittedName>
</protein>
<evidence type="ECO:0000313" key="4">
    <source>
        <dbReference type="EMBL" id="MFB0834454.1"/>
    </source>
</evidence>
<reference evidence="4 5" key="1">
    <citation type="submission" date="2024-09" db="EMBL/GenBank/DDBJ databases">
        <authorList>
            <person name="Salinas-Garcia M.A."/>
            <person name="Prieme A."/>
        </authorList>
    </citation>
    <scope>NUCLEOTIDE SEQUENCE [LARGE SCALE GENOMIC DNA]</scope>
    <source>
        <strain evidence="4 5">DSM 21081</strain>
    </source>
</reference>
<feature type="domain" description="CsbD-like" evidence="3">
    <location>
        <begin position="5"/>
        <end position="57"/>
    </location>
</feature>
<dbReference type="InterPro" id="IPR036629">
    <property type="entry name" value="YjbJ_sf"/>
</dbReference>
<comment type="similarity">
    <text evidence="1">Belongs to the UPF0337 (CsbD) family.</text>
</comment>
<evidence type="ECO:0000259" key="3">
    <source>
        <dbReference type="Pfam" id="PF05532"/>
    </source>
</evidence>
<dbReference type="Proteomes" id="UP001575652">
    <property type="component" value="Unassembled WGS sequence"/>
</dbReference>
<gene>
    <name evidence="4" type="ORF">ACETWP_07630</name>
</gene>
<proteinExistence type="inferred from homology"/>